<dbReference type="InParanoid" id="D0P2U1"/>
<proteinExistence type="predicted"/>
<dbReference type="HOGENOM" id="CLU_2417950_0_0_1"/>
<feature type="domain" description="ZSWIM1/3 RNaseH-like" evidence="1">
    <location>
        <begin position="61"/>
        <end position="88"/>
    </location>
</feature>
<accession>D0P2U1</accession>
<reference evidence="3" key="1">
    <citation type="journal article" date="2009" name="Nature">
        <title>Genome sequence and analysis of the Irish potato famine pathogen Phytophthora infestans.</title>
        <authorList>
            <consortium name="The Broad Institute Genome Sequencing Platform"/>
            <person name="Haas B.J."/>
            <person name="Kamoun S."/>
            <person name="Zody M.C."/>
            <person name="Jiang R.H."/>
            <person name="Handsaker R.E."/>
            <person name="Cano L.M."/>
            <person name="Grabherr M."/>
            <person name="Kodira C.D."/>
            <person name="Raffaele S."/>
            <person name="Torto-Alalibo T."/>
            <person name="Bozkurt T.O."/>
            <person name="Ah-Fong A.M."/>
            <person name="Alvarado L."/>
            <person name="Anderson V.L."/>
            <person name="Armstrong M.R."/>
            <person name="Avrova A."/>
            <person name="Baxter L."/>
            <person name="Beynon J."/>
            <person name="Boevink P.C."/>
            <person name="Bollmann S.R."/>
            <person name="Bos J.I."/>
            <person name="Bulone V."/>
            <person name="Cai G."/>
            <person name="Cakir C."/>
            <person name="Carrington J.C."/>
            <person name="Chawner M."/>
            <person name="Conti L."/>
            <person name="Costanzo S."/>
            <person name="Ewan R."/>
            <person name="Fahlgren N."/>
            <person name="Fischbach M.A."/>
            <person name="Fugelstad J."/>
            <person name="Gilroy E.M."/>
            <person name="Gnerre S."/>
            <person name="Green P.J."/>
            <person name="Grenville-Briggs L.J."/>
            <person name="Griffith J."/>
            <person name="Grunwald N.J."/>
            <person name="Horn K."/>
            <person name="Horner N.R."/>
            <person name="Hu C.H."/>
            <person name="Huitema E."/>
            <person name="Jeong D.H."/>
            <person name="Jones A.M."/>
            <person name="Jones J.D."/>
            <person name="Jones R.W."/>
            <person name="Karlsson E.K."/>
            <person name="Kunjeti S.G."/>
            <person name="Lamour K."/>
            <person name="Liu Z."/>
            <person name="Ma L."/>
            <person name="Maclean D."/>
            <person name="Chibucos M.C."/>
            <person name="McDonald H."/>
            <person name="McWalters J."/>
            <person name="Meijer H.J."/>
            <person name="Morgan W."/>
            <person name="Morris P.F."/>
            <person name="Munro C.A."/>
            <person name="O'Neill K."/>
            <person name="Ospina-Giraldo M."/>
            <person name="Pinzon A."/>
            <person name="Pritchard L."/>
            <person name="Ramsahoye B."/>
            <person name="Ren Q."/>
            <person name="Restrepo S."/>
            <person name="Roy S."/>
            <person name="Sadanandom A."/>
            <person name="Savidor A."/>
            <person name="Schornack S."/>
            <person name="Schwartz D.C."/>
            <person name="Schumann U.D."/>
            <person name="Schwessinger B."/>
            <person name="Seyer L."/>
            <person name="Sharpe T."/>
            <person name="Silvar C."/>
            <person name="Song J."/>
            <person name="Studholme D.J."/>
            <person name="Sykes S."/>
            <person name="Thines M."/>
            <person name="van de Vondervoort P.J."/>
            <person name="Phuntumart V."/>
            <person name="Wawra S."/>
            <person name="Weide R."/>
            <person name="Win J."/>
            <person name="Young C."/>
            <person name="Zhou S."/>
            <person name="Fry W."/>
            <person name="Meyers B.C."/>
            <person name="van West P."/>
            <person name="Ristaino J."/>
            <person name="Govers F."/>
            <person name="Birch P.R."/>
            <person name="Whisson S.C."/>
            <person name="Judelson H.S."/>
            <person name="Nusbaum C."/>
        </authorList>
    </citation>
    <scope>NUCLEOTIDE SEQUENCE [LARGE SCALE GENOMIC DNA]</scope>
    <source>
        <strain evidence="3">T30-4</strain>
    </source>
</reference>
<keyword evidence="3" id="KW-1185">Reference proteome</keyword>
<dbReference type="Pfam" id="PF21056">
    <property type="entry name" value="ZSWIM1-3_RNaseH-like"/>
    <property type="match status" value="1"/>
</dbReference>
<name>D0P2U1_PHYIT</name>
<dbReference type="GeneID" id="9463659"/>
<dbReference type="OMA" id="VDSTHKT"/>
<dbReference type="KEGG" id="pif:PITG_20946"/>
<dbReference type="AlphaFoldDB" id="D0P2U1"/>
<dbReference type="InterPro" id="IPR048324">
    <property type="entry name" value="ZSWIM1-3_RNaseH-like"/>
</dbReference>
<dbReference type="EMBL" id="DS028311">
    <property type="protein sequence ID" value="EEY57077.1"/>
    <property type="molecule type" value="Genomic_DNA"/>
</dbReference>
<protein>
    <recommendedName>
        <fullName evidence="1">ZSWIM1/3 RNaseH-like domain-containing protein</fullName>
    </recommendedName>
</protein>
<organism evidence="2 3">
    <name type="scientific">Phytophthora infestans (strain T30-4)</name>
    <name type="common">Potato late blight agent</name>
    <dbReference type="NCBI Taxonomy" id="403677"/>
    <lineage>
        <taxon>Eukaryota</taxon>
        <taxon>Sar</taxon>
        <taxon>Stramenopiles</taxon>
        <taxon>Oomycota</taxon>
        <taxon>Peronosporomycetes</taxon>
        <taxon>Peronosporales</taxon>
        <taxon>Peronosporaceae</taxon>
        <taxon>Phytophthora</taxon>
    </lineage>
</organism>
<sequence length="92" mass="10202">MFAVGAKRSKIYDNLLEHDQNVIKADVDSMVQDFASSVSSLDENNATDAEVGDLAADPVNSLMRQMFSHFGEVLLVDSTHKTNSHIFQKLVF</sequence>
<evidence type="ECO:0000259" key="1">
    <source>
        <dbReference type="Pfam" id="PF21056"/>
    </source>
</evidence>
<dbReference type="OrthoDB" id="125325at2759"/>
<evidence type="ECO:0000313" key="2">
    <source>
        <dbReference type="EMBL" id="EEY57077.1"/>
    </source>
</evidence>
<dbReference type="Proteomes" id="UP000006643">
    <property type="component" value="Unassembled WGS sequence"/>
</dbReference>
<dbReference type="VEuPathDB" id="FungiDB:PITG_20946"/>
<evidence type="ECO:0000313" key="3">
    <source>
        <dbReference type="Proteomes" id="UP000006643"/>
    </source>
</evidence>
<dbReference type="RefSeq" id="XP_002895385.1">
    <property type="nucleotide sequence ID" value="XM_002895339.1"/>
</dbReference>
<gene>
    <name evidence="2" type="ORF">PITG_20946</name>
</gene>